<evidence type="ECO:0000313" key="5">
    <source>
        <dbReference type="Proteomes" id="UP000183071"/>
    </source>
</evidence>
<protein>
    <submittedName>
        <fullName evidence="2">Uncharacterized protein</fullName>
    </submittedName>
</protein>
<accession>A0A0M9CGH2</accession>
<dbReference type="AlphaFoldDB" id="A0A0M9CGH2"/>
<gene>
    <name evidence="2" type="ORF">I602_1496</name>
    <name evidence="3" type="ORF">SAMN05444353_0271</name>
</gene>
<reference evidence="2 4" key="1">
    <citation type="submission" date="2015-07" db="EMBL/GenBank/DDBJ databases">
        <title>Genome of Polaribacter dokdonenesis DSW-5, isolated from seawater off Dokdo in Korea.</title>
        <authorList>
            <person name="Yoon K."/>
            <person name="Song J.Y."/>
            <person name="Kim J.F."/>
        </authorList>
    </citation>
    <scope>NUCLEOTIDE SEQUENCE [LARGE SCALE GENOMIC DNA]</scope>
    <source>
        <strain evidence="2 4">DSW-5</strain>
    </source>
</reference>
<dbReference type="STRING" id="1300348.I602_1496"/>
<comment type="caution">
    <text evidence="2">The sequence shown here is derived from an EMBL/GenBank/DDBJ whole genome shotgun (WGS) entry which is preliminary data.</text>
</comment>
<sequence length="205" mass="22834">MTDLEIKVSNSLDTLHKALNNLEPAIVHVQSVVKATEAVKLIIDENISFLNSQKDLNKEHKVQLVSSLNKGIDSISKKSYEVLDGVKSSTEDIITLDKSINDYLLAIKKIDFPTRLTSIEADISSVSSAFNNIQGTISTIQNEIIRLERENSTKINLVNENLNSNHQLTVEKIEQVVKENKTLKIIMITTAVLSLISIVTNFFNS</sequence>
<dbReference type="Proteomes" id="UP000037716">
    <property type="component" value="Unassembled WGS sequence"/>
</dbReference>
<organism evidence="2 4">
    <name type="scientific">Polaribacter dokdonensis DSW-5</name>
    <dbReference type="NCBI Taxonomy" id="1300348"/>
    <lineage>
        <taxon>Bacteria</taxon>
        <taxon>Pseudomonadati</taxon>
        <taxon>Bacteroidota</taxon>
        <taxon>Flavobacteriia</taxon>
        <taxon>Flavobacteriales</taxon>
        <taxon>Flavobacteriaceae</taxon>
    </lineage>
</organism>
<dbReference type="EMBL" id="LGBR01000001">
    <property type="protein sequence ID" value="KOY51936.1"/>
    <property type="molecule type" value="Genomic_DNA"/>
</dbReference>
<keyword evidence="1" id="KW-1133">Transmembrane helix</keyword>
<evidence type="ECO:0000313" key="2">
    <source>
        <dbReference type="EMBL" id="KOY51936.1"/>
    </source>
</evidence>
<evidence type="ECO:0000313" key="4">
    <source>
        <dbReference type="Proteomes" id="UP000037716"/>
    </source>
</evidence>
<evidence type="ECO:0000256" key="1">
    <source>
        <dbReference type="SAM" id="Phobius"/>
    </source>
</evidence>
<name>A0A0M9CGH2_9FLAO</name>
<reference evidence="3 5" key="2">
    <citation type="submission" date="2016-10" db="EMBL/GenBank/DDBJ databases">
        <authorList>
            <person name="Varghese N."/>
            <person name="Submissions S."/>
        </authorList>
    </citation>
    <scope>NUCLEOTIDE SEQUENCE [LARGE SCALE GENOMIC DNA]</scope>
    <source>
        <strain evidence="3 5">DSW-5</strain>
    </source>
</reference>
<keyword evidence="1" id="KW-0812">Transmembrane</keyword>
<keyword evidence="1" id="KW-0472">Membrane</keyword>
<dbReference type="RefSeq" id="WP_053974080.1">
    <property type="nucleotide sequence ID" value="NZ_FNUE01000001.1"/>
</dbReference>
<dbReference type="Proteomes" id="UP000183071">
    <property type="component" value="Unassembled WGS sequence"/>
</dbReference>
<proteinExistence type="predicted"/>
<dbReference type="EMBL" id="FNUE01000001">
    <property type="protein sequence ID" value="SED99487.1"/>
    <property type="molecule type" value="Genomic_DNA"/>
</dbReference>
<feature type="transmembrane region" description="Helical" evidence="1">
    <location>
        <begin position="185"/>
        <end position="203"/>
    </location>
</feature>
<keyword evidence="5" id="KW-1185">Reference proteome</keyword>
<evidence type="ECO:0000313" key="3">
    <source>
        <dbReference type="EMBL" id="SED99487.1"/>
    </source>
</evidence>
<dbReference type="PATRIC" id="fig|1300348.6.peg.1495"/>